<comment type="caution">
    <text evidence="7">The sequence shown here is derived from an EMBL/GenBank/DDBJ whole genome shotgun (WGS) entry which is preliminary data.</text>
</comment>
<feature type="domain" description="AP2/ERF" evidence="6">
    <location>
        <begin position="45"/>
        <end position="104"/>
    </location>
</feature>
<keyword evidence="8" id="KW-1185">Reference proteome</keyword>
<dbReference type="EMBL" id="CAUYUJ010017104">
    <property type="protein sequence ID" value="CAK0871804.1"/>
    <property type="molecule type" value="Genomic_DNA"/>
</dbReference>
<evidence type="ECO:0000256" key="1">
    <source>
        <dbReference type="ARBA" id="ARBA00004123"/>
    </source>
</evidence>
<evidence type="ECO:0000313" key="7">
    <source>
        <dbReference type="EMBL" id="CAK0871804.1"/>
    </source>
</evidence>
<dbReference type="SUPFAM" id="SSF54171">
    <property type="entry name" value="DNA-binding domain"/>
    <property type="match status" value="1"/>
</dbReference>
<name>A0ABN9VJA3_9DINO</name>
<keyword evidence="5" id="KW-0539">Nucleus</keyword>
<dbReference type="Gene3D" id="3.30.730.10">
    <property type="entry name" value="AP2/ERF domain"/>
    <property type="match status" value="1"/>
</dbReference>
<keyword evidence="3" id="KW-0238">DNA-binding</keyword>
<protein>
    <recommendedName>
        <fullName evidence="6">AP2/ERF domain-containing protein</fullName>
    </recommendedName>
</protein>
<sequence length="452" mass="50730">MNFWTQSRCRITRLKTHGQKTIAQVTQVDGRSCYPSIEASFRPGSYNGVSMSRDRRRWIARITLDGRQSWLGTFSNPIDAALAYDAALRTANLDVPRWRYLNFPTPEEVNIMQADSTSEHRRRSNLKLYGNNFSIEAASKVAVEKTVGYHFEVRWLGEGTRADGIFRPQQHTADEWIGIQVKATAGRRGGAHQFTGTKEYAGLMLVCVALDCMQFWIIPGVCICARNLSISAGGKWDAYRRCVAGVADALHLAWGDCAKFARQPEAVWDMPVSERHQIEYLAYKLSKIVLEGVGIFVSRPFTQMGAVDFLLNGKVRVQAKARTRMSSTSVGNYNIILRRTAGNGIYPRFSSDEFDALIVQLIRGQRLVGIFVIPMFELLQRGLVAPGIPRRGEQSSLMLYPPWSLPNTDKARSAKAWQSKYFFQLDSGLEEGDAHRLQNLLVGAIPETANVL</sequence>
<dbReference type="InterPro" id="IPR011235">
    <property type="entry name" value="MepB-like"/>
</dbReference>
<dbReference type="InterPro" id="IPR038231">
    <property type="entry name" value="MepB-like_sf"/>
</dbReference>
<dbReference type="Gene3D" id="3.40.1350.140">
    <property type="entry name" value="MepB-like"/>
    <property type="match status" value="1"/>
</dbReference>
<reference evidence="7" key="1">
    <citation type="submission" date="2023-10" db="EMBL/GenBank/DDBJ databases">
        <authorList>
            <person name="Chen Y."/>
            <person name="Shah S."/>
            <person name="Dougan E. K."/>
            <person name="Thang M."/>
            <person name="Chan C."/>
        </authorList>
    </citation>
    <scope>NUCLEOTIDE SEQUENCE [LARGE SCALE GENOMIC DNA]</scope>
</reference>
<dbReference type="PROSITE" id="PS51032">
    <property type="entry name" value="AP2_ERF"/>
    <property type="match status" value="1"/>
</dbReference>
<dbReference type="InterPro" id="IPR001471">
    <property type="entry name" value="AP2/ERF_dom"/>
</dbReference>
<evidence type="ECO:0000256" key="3">
    <source>
        <dbReference type="ARBA" id="ARBA00023125"/>
    </source>
</evidence>
<comment type="subcellular location">
    <subcellularLocation>
        <location evidence="1">Nucleus</location>
    </subcellularLocation>
</comment>
<evidence type="ECO:0000256" key="4">
    <source>
        <dbReference type="ARBA" id="ARBA00023163"/>
    </source>
</evidence>
<dbReference type="Proteomes" id="UP001189429">
    <property type="component" value="Unassembled WGS sequence"/>
</dbReference>
<gene>
    <name evidence="7" type="ORF">PCOR1329_LOCUS57486</name>
</gene>
<dbReference type="InterPro" id="IPR036955">
    <property type="entry name" value="AP2/ERF_dom_sf"/>
</dbReference>
<dbReference type="SMART" id="SM00380">
    <property type="entry name" value="AP2"/>
    <property type="match status" value="1"/>
</dbReference>
<keyword evidence="4" id="KW-0804">Transcription</keyword>
<evidence type="ECO:0000256" key="5">
    <source>
        <dbReference type="ARBA" id="ARBA00023242"/>
    </source>
</evidence>
<evidence type="ECO:0000256" key="2">
    <source>
        <dbReference type="ARBA" id="ARBA00023015"/>
    </source>
</evidence>
<organism evidence="7 8">
    <name type="scientific">Prorocentrum cordatum</name>
    <dbReference type="NCBI Taxonomy" id="2364126"/>
    <lineage>
        <taxon>Eukaryota</taxon>
        <taxon>Sar</taxon>
        <taxon>Alveolata</taxon>
        <taxon>Dinophyceae</taxon>
        <taxon>Prorocentrales</taxon>
        <taxon>Prorocentraceae</taxon>
        <taxon>Prorocentrum</taxon>
    </lineage>
</organism>
<dbReference type="InterPro" id="IPR016177">
    <property type="entry name" value="DNA-bd_dom_sf"/>
</dbReference>
<evidence type="ECO:0000259" key="6">
    <source>
        <dbReference type="PROSITE" id="PS51032"/>
    </source>
</evidence>
<accession>A0ABN9VJA3</accession>
<proteinExistence type="predicted"/>
<keyword evidence="2" id="KW-0805">Transcription regulation</keyword>
<evidence type="ECO:0000313" key="8">
    <source>
        <dbReference type="Proteomes" id="UP001189429"/>
    </source>
</evidence>
<dbReference type="Pfam" id="PF08877">
    <property type="entry name" value="MepB-like"/>
    <property type="match status" value="1"/>
</dbReference>